<dbReference type="Pfam" id="PF13439">
    <property type="entry name" value="Glyco_transf_4"/>
    <property type="match status" value="1"/>
</dbReference>
<feature type="domain" description="Glycosyltransferase subfamily 4-like N-terminal" evidence="5">
    <location>
        <begin position="30"/>
        <end position="131"/>
    </location>
</feature>
<evidence type="ECO:0000256" key="2">
    <source>
        <dbReference type="ARBA" id="ARBA00022679"/>
    </source>
</evidence>
<protein>
    <submittedName>
        <fullName evidence="6">Glycosyltransferase</fullName>
    </submittedName>
</protein>
<dbReference type="InterPro" id="IPR001173">
    <property type="entry name" value="Glyco_trans_2-like"/>
</dbReference>
<dbReference type="SUPFAM" id="SSF53448">
    <property type="entry name" value="Nucleotide-diphospho-sugar transferases"/>
    <property type="match status" value="1"/>
</dbReference>
<dbReference type="InterPro" id="IPR001296">
    <property type="entry name" value="Glyco_trans_1"/>
</dbReference>
<evidence type="ECO:0000256" key="1">
    <source>
        <dbReference type="ARBA" id="ARBA00022676"/>
    </source>
</evidence>
<keyword evidence="1" id="KW-0328">Glycosyltransferase</keyword>
<accession>A0A417Z1R5</accession>
<dbReference type="SUPFAM" id="SSF53756">
    <property type="entry name" value="UDP-Glycosyltransferase/glycogen phosphorylase"/>
    <property type="match status" value="1"/>
</dbReference>
<dbReference type="InterPro" id="IPR050834">
    <property type="entry name" value="Glycosyltransf_2"/>
</dbReference>
<dbReference type="PANTHER" id="PTHR43685:SF2">
    <property type="entry name" value="GLYCOSYLTRANSFERASE 2-LIKE DOMAIN-CONTAINING PROTEIN"/>
    <property type="match status" value="1"/>
</dbReference>
<dbReference type="EMBL" id="QWLM01000016">
    <property type="protein sequence ID" value="RHW44477.1"/>
    <property type="molecule type" value="Genomic_DNA"/>
</dbReference>
<name>A0A417Z1R5_9MICO</name>
<evidence type="ECO:0000259" key="4">
    <source>
        <dbReference type="Pfam" id="PF00535"/>
    </source>
</evidence>
<comment type="caution">
    <text evidence="6">The sequence shown here is derived from an EMBL/GenBank/DDBJ whole genome shotgun (WGS) entry which is preliminary data.</text>
</comment>
<gene>
    <name evidence="6" type="ORF">D1832_12175</name>
</gene>
<sequence length="708" mass="75080">MFSDATAVDDDARFPRPLRVGIVLPTRTRGGAEVWQERLVREEATADVTVLAPHGSDALRRWQERSARTLDLRSGRRFRGAAASVVDLREYLRTSRPDVVVAHGVKAALLTLTAAAGAGARVAWVRHDDSFPRLSRIVNTLADARLLGSEGARLAGDIRAVAIQGPLPGAPLTRAAARRTLGFDEGSSGIRRAVMATRLAPYKGVDVAIRALACLPTWKLHVFGVIDHAYPQEAERLTALAEQLGVGERFVLHPARDDAWSLLGAFDAALMLTRTDAGAHLSREAFGLTAYEAVRAGVPVVAASPVAEQLGAAGILVGSEDVDAVVAALRECVRPERRRELLAAGPGVLATTVLEPDEAADRFTRLLAGTARRPGAGVRGAEPMSVVTTVLDEAEALARLLDDVVPLLGPDDELVVVDGGSRDGTFEVAQEAGRRDARVHVLRAEGAGISEGRNAGIAAAAHELIACTDVGCTPAPTWLEAFRSAASEHPEAYLFTGVYTATARNAVDDAFAACGYPDVAELHHPSAGQRLYARAFGRAFRPEMPTGRSVAFRRAAWAEVGGFPENLPTGEDVTFGMRIAARHPALLVADAAVEWEQRPSVRSTLRMYYRYGQGSADSGNTRLVVRDGLRLLAYGGGAVLATRGPLARTALAVGAVGYLGVPVRRALRRPRGVRAAALVPFATAARDVAKVAGALEGMTRQAKRGAHS</sequence>
<evidence type="ECO:0000259" key="3">
    <source>
        <dbReference type="Pfam" id="PF00534"/>
    </source>
</evidence>
<reference evidence="6 7" key="1">
    <citation type="submission" date="2018-08" db="EMBL/GenBank/DDBJ databases">
        <title>Whole genome sequence analysis of Dermacoccus abyssi bacteria isolated from Deep Mariana trench Micromonospora spp reveals genes involved in the environmental adaptation and production of secondary metabolites.</title>
        <authorList>
            <person name="Abdel-Mageed W.M."/>
            <person name="Lehri B."/>
            <person name="Nouioui I."/>
            <person name="Goodfellow I."/>
            <person name="Jaspars M."/>
            <person name="Karlyshev A."/>
        </authorList>
    </citation>
    <scope>NUCLEOTIDE SEQUENCE [LARGE SCALE GENOMIC DNA]</scope>
    <source>
        <strain evidence="6 7">MT1.1</strain>
    </source>
</reference>
<organism evidence="6 7">
    <name type="scientific">Dermacoccus abyssi</name>
    <dbReference type="NCBI Taxonomy" id="322596"/>
    <lineage>
        <taxon>Bacteria</taxon>
        <taxon>Bacillati</taxon>
        <taxon>Actinomycetota</taxon>
        <taxon>Actinomycetes</taxon>
        <taxon>Micrococcales</taxon>
        <taxon>Dermacoccaceae</taxon>
        <taxon>Dermacoccus</taxon>
    </lineage>
</organism>
<feature type="domain" description="Glycosyl transferase family 1" evidence="3">
    <location>
        <begin position="193"/>
        <end position="339"/>
    </location>
</feature>
<feature type="domain" description="Glycosyltransferase 2-like" evidence="4">
    <location>
        <begin position="385"/>
        <end position="499"/>
    </location>
</feature>
<evidence type="ECO:0000259" key="5">
    <source>
        <dbReference type="Pfam" id="PF13439"/>
    </source>
</evidence>
<evidence type="ECO:0000313" key="6">
    <source>
        <dbReference type="EMBL" id="RHW44477.1"/>
    </source>
</evidence>
<keyword evidence="2 6" id="KW-0808">Transferase</keyword>
<dbReference type="PANTHER" id="PTHR43685">
    <property type="entry name" value="GLYCOSYLTRANSFERASE"/>
    <property type="match status" value="1"/>
</dbReference>
<dbReference type="CDD" id="cd03801">
    <property type="entry name" value="GT4_PimA-like"/>
    <property type="match status" value="1"/>
</dbReference>
<evidence type="ECO:0000313" key="7">
    <source>
        <dbReference type="Proteomes" id="UP000285376"/>
    </source>
</evidence>
<dbReference type="InterPro" id="IPR029044">
    <property type="entry name" value="Nucleotide-diphossugar_trans"/>
</dbReference>
<dbReference type="Gene3D" id="3.90.550.10">
    <property type="entry name" value="Spore Coat Polysaccharide Biosynthesis Protein SpsA, Chain A"/>
    <property type="match status" value="1"/>
</dbReference>
<dbReference type="AlphaFoldDB" id="A0A417Z1R5"/>
<dbReference type="InterPro" id="IPR028098">
    <property type="entry name" value="Glyco_trans_4-like_N"/>
</dbReference>
<dbReference type="RefSeq" id="WP_118914354.1">
    <property type="nucleotide sequence ID" value="NZ_CBCRVH010000016.1"/>
</dbReference>
<proteinExistence type="predicted"/>
<dbReference type="GO" id="GO:0016757">
    <property type="term" value="F:glycosyltransferase activity"/>
    <property type="evidence" value="ECO:0007669"/>
    <property type="project" value="UniProtKB-KW"/>
</dbReference>
<dbReference type="Pfam" id="PF00534">
    <property type="entry name" value="Glycos_transf_1"/>
    <property type="match status" value="1"/>
</dbReference>
<dbReference type="Proteomes" id="UP000285376">
    <property type="component" value="Unassembled WGS sequence"/>
</dbReference>
<dbReference type="Gene3D" id="3.40.50.2000">
    <property type="entry name" value="Glycogen Phosphorylase B"/>
    <property type="match status" value="2"/>
</dbReference>
<dbReference type="Pfam" id="PF00535">
    <property type="entry name" value="Glycos_transf_2"/>
    <property type="match status" value="1"/>
</dbReference>